<evidence type="ECO:0000259" key="3">
    <source>
        <dbReference type="Pfam" id="PF01648"/>
    </source>
</evidence>
<feature type="domain" description="4'-phosphopantetheinyl transferase" evidence="3">
    <location>
        <begin position="129"/>
        <end position="232"/>
    </location>
</feature>
<comment type="similarity">
    <text evidence="1">Belongs to the P-Pant transferase superfamily. Gsp/Sfp/HetI/AcpT family.</text>
</comment>
<evidence type="ECO:0000256" key="1">
    <source>
        <dbReference type="ARBA" id="ARBA00010990"/>
    </source>
</evidence>
<dbReference type="GO" id="GO:0016740">
    <property type="term" value="F:transferase activity"/>
    <property type="evidence" value="ECO:0007669"/>
    <property type="project" value="UniProtKB-KW"/>
</dbReference>
<dbReference type="InterPro" id="IPR008278">
    <property type="entry name" value="4-PPantetheinyl_Trfase_dom"/>
</dbReference>
<keyword evidence="5" id="KW-1185">Reference proteome</keyword>
<keyword evidence="2 4" id="KW-0808">Transferase</keyword>
<dbReference type="Proteomes" id="UP000828924">
    <property type="component" value="Chromosome"/>
</dbReference>
<dbReference type="InterPro" id="IPR050559">
    <property type="entry name" value="P-Pant_transferase_sf"/>
</dbReference>
<name>A0ABY3WGQ6_9ACTN</name>
<dbReference type="SUPFAM" id="SSF56214">
    <property type="entry name" value="4'-phosphopantetheinyl transferase"/>
    <property type="match status" value="2"/>
</dbReference>
<accession>A0ABY3WGQ6</accession>
<evidence type="ECO:0000313" key="4">
    <source>
        <dbReference type="EMBL" id="UNM11350.1"/>
    </source>
</evidence>
<dbReference type="InterPro" id="IPR037143">
    <property type="entry name" value="4-PPantetheinyl_Trfase_dom_sf"/>
</dbReference>
<organism evidence="4 5">
    <name type="scientific">Streptomyces formicae</name>
    <dbReference type="NCBI Taxonomy" id="1616117"/>
    <lineage>
        <taxon>Bacteria</taxon>
        <taxon>Bacillati</taxon>
        <taxon>Actinomycetota</taxon>
        <taxon>Actinomycetes</taxon>
        <taxon>Kitasatosporales</taxon>
        <taxon>Streptomycetaceae</taxon>
        <taxon>Streptomyces</taxon>
    </lineage>
</organism>
<sequence>MSPDPAVGDADSAGIALVGPGECHIWSAEARWAPELLDVLDERERERCAQFRHEGARALYLTAHVLARRTVGVQLGVDPRDVVFVPVCKNCRRPQDPPHGKPTLPGTPLELSLSHSGTRAMVALTTVGPVGVDIEEIAARAGLPLDVLSAAERAELDRLPEAAWPPAFIRYWARKEAVLKATGDGLMVDPALLTVTGPDAPARLVEWRERPEPHLPVRLEDLAAGDGYRAAVAVVGDGDRVQVVRQSDVRV</sequence>
<evidence type="ECO:0000313" key="5">
    <source>
        <dbReference type="Proteomes" id="UP000828924"/>
    </source>
</evidence>
<dbReference type="PANTHER" id="PTHR12215:SF10">
    <property type="entry name" value="L-AMINOADIPATE-SEMIALDEHYDE DEHYDROGENASE-PHOSPHOPANTETHEINYL TRANSFERASE"/>
    <property type="match status" value="1"/>
</dbReference>
<dbReference type="PANTHER" id="PTHR12215">
    <property type="entry name" value="PHOSPHOPANTETHEINE TRANSFERASE"/>
    <property type="match status" value="1"/>
</dbReference>
<dbReference type="Pfam" id="PF01648">
    <property type="entry name" value="ACPS"/>
    <property type="match status" value="1"/>
</dbReference>
<dbReference type="Gene3D" id="3.90.470.20">
    <property type="entry name" value="4'-phosphopantetheinyl transferase domain"/>
    <property type="match status" value="2"/>
</dbReference>
<evidence type="ECO:0000256" key="2">
    <source>
        <dbReference type="ARBA" id="ARBA00022679"/>
    </source>
</evidence>
<dbReference type="EMBL" id="CP071872">
    <property type="protein sequence ID" value="UNM11350.1"/>
    <property type="molecule type" value="Genomic_DNA"/>
</dbReference>
<protein>
    <submittedName>
        <fullName evidence="4">4'-phosphopantetheinyl transferase superfamily protein</fullName>
    </submittedName>
</protein>
<dbReference type="RefSeq" id="WP_242329896.1">
    <property type="nucleotide sequence ID" value="NZ_CP071872.1"/>
</dbReference>
<reference evidence="4 5" key="1">
    <citation type="submission" date="2021-03" db="EMBL/GenBank/DDBJ databases">
        <title>Complete genome of Streptomyces formicae strain 1H-GS9 (DSM 100524).</title>
        <authorList>
            <person name="Atanasov K.E."/>
            <person name="Altabella T."/>
            <person name="Ferrer A."/>
        </authorList>
    </citation>
    <scope>NUCLEOTIDE SEQUENCE [LARGE SCALE GENOMIC DNA]</scope>
    <source>
        <strain evidence="4 5">1H-GS9</strain>
    </source>
</reference>
<proteinExistence type="inferred from homology"/>
<gene>
    <name evidence="4" type="ORF">J4032_07250</name>
</gene>